<comment type="caution">
    <text evidence="1">The sequence shown here is derived from an EMBL/GenBank/DDBJ whole genome shotgun (WGS) entry which is preliminary data.</text>
</comment>
<sequence length="105" mass="12064">MLPLCNIRCTYFTNPSSLDEPSLRSLPIITYNLNITSLCLSRKNWWRSYHGLDHSRGGDRRERCSIGHSISMDWLYPGVFLLGTTPTHSLEPTFIDCHLPSTHFP</sequence>
<dbReference type="AlphaFoldDB" id="A0A5N6K9H6"/>
<gene>
    <name evidence="1" type="ORF">EYC80_001224</name>
</gene>
<protein>
    <submittedName>
        <fullName evidence="1">Uncharacterized protein</fullName>
    </submittedName>
</protein>
<keyword evidence="2" id="KW-1185">Reference proteome</keyword>
<reference evidence="1 2" key="1">
    <citation type="submission" date="2019-06" db="EMBL/GenBank/DDBJ databases">
        <title>Genome Sequence of the Brown Rot Fungal Pathogen Monilinia laxa.</title>
        <authorList>
            <person name="De Miccolis Angelini R.M."/>
            <person name="Landi L."/>
            <person name="Abate D."/>
            <person name="Pollastro S."/>
            <person name="Romanazzi G."/>
            <person name="Faretra F."/>
        </authorList>
    </citation>
    <scope>NUCLEOTIDE SEQUENCE [LARGE SCALE GENOMIC DNA]</scope>
    <source>
        <strain evidence="1 2">Mlax316</strain>
    </source>
</reference>
<accession>A0A5N6K9H6</accession>
<organism evidence="1 2">
    <name type="scientific">Monilinia laxa</name>
    <name type="common">Brown rot fungus</name>
    <name type="synonym">Sclerotinia laxa</name>
    <dbReference type="NCBI Taxonomy" id="61186"/>
    <lineage>
        <taxon>Eukaryota</taxon>
        <taxon>Fungi</taxon>
        <taxon>Dikarya</taxon>
        <taxon>Ascomycota</taxon>
        <taxon>Pezizomycotina</taxon>
        <taxon>Leotiomycetes</taxon>
        <taxon>Helotiales</taxon>
        <taxon>Sclerotiniaceae</taxon>
        <taxon>Monilinia</taxon>
    </lineage>
</organism>
<evidence type="ECO:0000313" key="1">
    <source>
        <dbReference type="EMBL" id="KAB8299111.1"/>
    </source>
</evidence>
<dbReference type="Proteomes" id="UP000326757">
    <property type="component" value="Unassembled WGS sequence"/>
</dbReference>
<evidence type="ECO:0000313" key="2">
    <source>
        <dbReference type="Proteomes" id="UP000326757"/>
    </source>
</evidence>
<name>A0A5N6K9H6_MONLA</name>
<proteinExistence type="predicted"/>
<dbReference type="EMBL" id="VIGI01000006">
    <property type="protein sequence ID" value="KAB8299111.1"/>
    <property type="molecule type" value="Genomic_DNA"/>
</dbReference>